<evidence type="ECO:0000256" key="1">
    <source>
        <dbReference type="SAM" id="MobiDB-lite"/>
    </source>
</evidence>
<feature type="region of interest" description="Disordered" evidence="1">
    <location>
        <begin position="121"/>
        <end position="161"/>
    </location>
</feature>
<protein>
    <submittedName>
        <fullName evidence="2">(African queen) hypothetical protein</fullName>
    </submittedName>
</protein>
<dbReference type="Proteomes" id="UP000789524">
    <property type="component" value="Unassembled WGS sequence"/>
</dbReference>
<gene>
    <name evidence="2" type="ORF">DCHRY22_LOCUS15401</name>
</gene>
<proteinExistence type="predicted"/>
<dbReference type="AlphaFoldDB" id="A0A8J2RB74"/>
<keyword evidence="3" id="KW-1185">Reference proteome</keyword>
<organism evidence="2 3">
    <name type="scientific">Danaus chrysippus</name>
    <name type="common">African queen</name>
    <dbReference type="NCBI Taxonomy" id="151541"/>
    <lineage>
        <taxon>Eukaryota</taxon>
        <taxon>Metazoa</taxon>
        <taxon>Ecdysozoa</taxon>
        <taxon>Arthropoda</taxon>
        <taxon>Hexapoda</taxon>
        <taxon>Insecta</taxon>
        <taxon>Pterygota</taxon>
        <taxon>Neoptera</taxon>
        <taxon>Endopterygota</taxon>
        <taxon>Lepidoptera</taxon>
        <taxon>Glossata</taxon>
        <taxon>Ditrysia</taxon>
        <taxon>Papilionoidea</taxon>
        <taxon>Nymphalidae</taxon>
        <taxon>Danainae</taxon>
        <taxon>Danaini</taxon>
        <taxon>Danaina</taxon>
        <taxon>Danaus</taxon>
        <taxon>Anosia</taxon>
    </lineage>
</organism>
<name>A0A8J2RB74_9NEOP</name>
<evidence type="ECO:0000313" key="2">
    <source>
        <dbReference type="EMBL" id="CAG9584897.1"/>
    </source>
</evidence>
<accession>A0A8J2RB74</accession>
<reference evidence="2" key="1">
    <citation type="submission" date="2021-09" db="EMBL/GenBank/DDBJ databases">
        <authorList>
            <person name="Martin H S."/>
        </authorList>
    </citation>
    <scope>NUCLEOTIDE SEQUENCE</scope>
</reference>
<dbReference type="EMBL" id="CAKASE010000082">
    <property type="protein sequence ID" value="CAG9584897.1"/>
    <property type="molecule type" value="Genomic_DNA"/>
</dbReference>
<evidence type="ECO:0000313" key="3">
    <source>
        <dbReference type="Proteomes" id="UP000789524"/>
    </source>
</evidence>
<sequence length="161" mass="17552">MYPRHVQPAWRLRSDCQITARAGEMRATHVAADEAEPSPTRLNHWTRTAFDRPPATNDISVCLSSFIQPCLSCRRGAANSRPALLLAADAHRRGSHTLSFPHTRPHIMSKGERAASQSVHRIGGANESRGEHTSPTPWTWEAARPGLEGSGGRSDGGTREG</sequence>
<comment type="caution">
    <text evidence="2">The sequence shown here is derived from an EMBL/GenBank/DDBJ whole genome shotgun (WGS) entry which is preliminary data.</text>
</comment>